<dbReference type="RefSeq" id="WP_188450165.1">
    <property type="nucleotide sequence ID" value="NZ_BMFO01000004.1"/>
</dbReference>
<evidence type="ECO:0000256" key="5">
    <source>
        <dbReference type="ARBA" id="ARBA00022516"/>
    </source>
</evidence>
<feature type="binding site" evidence="13">
    <location>
        <begin position="55"/>
        <end position="62"/>
    </location>
    <ligand>
        <name>ATP</name>
        <dbReference type="ChEBI" id="CHEBI:30616"/>
    </ligand>
</feature>
<dbReference type="PANTHER" id="PTHR42724">
    <property type="entry name" value="TETRAACYLDISACCHARIDE 4'-KINASE"/>
    <property type="match status" value="1"/>
</dbReference>
<dbReference type="PANTHER" id="PTHR42724:SF1">
    <property type="entry name" value="TETRAACYLDISACCHARIDE 4'-KINASE, MITOCHONDRIAL-RELATED"/>
    <property type="match status" value="1"/>
</dbReference>
<dbReference type="AlphaFoldDB" id="A0A917FQE8"/>
<evidence type="ECO:0000256" key="12">
    <source>
        <dbReference type="ARBA" id="ARBA00029757"/>
    </source>
</evidence>
<dbReference type="GO" id="GO:0009245">
    <property type="term" value="P:lipid A biosynthetic process"/>
    <property type="evidence" value="ECO:0007669"/>
    <property type="project" value="UniProtKB-UniRule"/>
</dbReference>
<evidence type="ECO:0000256" key="4">
    <source>
        <dbReference type="ARBA" id="ARBA00016436"/>
    </source>
</evidence>
<evidence type="ECO:0000256" key="9">
    <source>
        <dbReference type="ARBA" id="ARBA00022777"/>
    </source>
</evidence>
<dbReference type="NCBIfam" id="TIGR00682">
    <property type="entry name" value="lpxK"/>
    <property type="match status" value="1"/>
</dbReference>
<dbReference type="CDD" id="cd01983">
    <property type="entry name" value="SIMIBI"/>
    <property type="match status" value="1"/>
</dbReference>
<gene>
    <name evidence="13 14" type="primary">lpxK</name>
    <name evidence="14" type="ORF">GCM10010960_19040</name>
</gene>
<dbReference type="GO" id="GO:0009244">
    <property type="term" value="P:lipopolysaccharide core region biosynthetic process"/>
    <property type="evidence" value="ECO:0007669"/>
    <property type="project" value="TreeGrafter"/>
</dbReference>
<evidence type="ECO:0000313" key="15">
    <source>
        <dbReference type="Proteomes" id="UP000632858"/>
    </source>
</evidence>
<dbReference type="Pfam" id="PF02606">
    <property type="entry name" value="LpxK"/>
    <property type="match status" value="1"/>
</dbReference>
<keyword evidence="8 13" id="KW-0547">Nucleotide-binding</keyword>
<protein>
    <recommendedName>
        <fullName evidence="4 13">Tetraacyldisaccharide 4'-kinase</fullName>
        <ecNumber evidence="3 13">2.7.1.130</ecNumber>
    </recommendedName>
    <alternativeName>
        <fullName evidence="12 13">Lipid A 4'-kinase</fullName>
    </alternativeName>
</protein>
<keyword evidence="9 13" id="KW-0418">Kinase</keyword>
<dbReference type="GO" id="GO:0009029">
    <property type="term" value="F:lipid-A 4'-kinase activity"/>
    <property type="evidence" value="ECO:0007669"/>
    <property type="project" value="UniProtKB-UniRule"/>
</dbReference>
<keyword evidence="5 13" id="KW-0444">Lipid biosynthesis</keyword>
<evidence type="ECO:0000256" key="3">
    <source>
        <dbReference type="ARBA" id="ARBA00012071"/>
    </source>
</evidence>
<reference evidence="14" key="2">
    <citation type="submission" date="2020-09" db="EMBL/GenBank/DDBJ databases">
        <authorList>
            <person name="Sun Q."/>
            <person name="Zhou Y."/>
        </authorList>
    </citation>
    <scope>NUCLEOTIDE SEQUENCE</scope>
    <source>
        <strain evidence="14">CGMCC 1.12726</strain>
    </source>
</reference>
<dbReference type="InterPro" id="IPR003758">
    <property type="entry name" value="LpxK"/>
</dbReference>
<keyword evidence="7 13" id="KW-0808">Transferase</keyword>
<dbReference type="GO" id="GO:0005886">
    <property type="term" value="C:plasma membrane"/>
    <property type="evidence" value="ECO:0007669"/>
    <property type="project" value="TreeGrafter"/>
</dbReference>
<sequence length="319" mass="34561">MSGLASRLEAIWYGDSTPPWILRVLASLYAVALNRRRPFNAERLPAPVLVVGNFTVGGTGKTPLIIALAEHLRERGYRPGVVSRGYGRRLRLPHSVAPSSTPQQAGDEPLLIARRTGVPVRVDADRLAAARFLVAQGCDVIIADDGLQHRNLPRMLEIEVLDAARGYGNGRLLPAGPLREPVRAVDLRVANGAAADADDAYAMSMRPGLCRNLRDGRVLPLDRFRGQTVQAVAGIGNPERFFSSLRQSGLAVDTHVFPDHHAFRTDDLPGGTVLLTEKDAVKCAPFAHADVWAVPVEARLSDAFFERLAALLPAARSMP</sequence>
<keyword evidence="6 13" id="KW-0441">Lipid A biosynthesis</keyword>
<organism evidence="14 15">
    <name type="scientific">Arenimonas maotaiensis</name>
    <dbReference type="NCBI Taxonomy" id="1446479"/>
    <lineage>
        <taxon>Bacteria</taxon>
        <taxon>Pseudomonadati</taxon>
        <taxon>Pseudomonadota</taxon>
        <taxon>Gammaproteobacteria</taxon>
        <taxon>Lysobacterales</taxon>
        <taxon>Lysobacteraceae</taxon>
        <taxon>Arenimonas</taxon>
    </lineage>
</organism>
<evidence type="ECO:0000256" key="1">
    <source>
        <dbReference type="ARBA" id="ARBA00002274"/>
    </source>
</evidence>
<dbReference type="EMBL" id="BMFO01000004">
    <property type="protein sequence ID" value="GGF97511.1"/>
    <property type="molecule type" value="Genomic_DNA"/>
</dbReference>
<comment type="pathway">
    <text evidence="2 13">Glycolipid biosynthesis; lipid IV(A) biosynthesis; lipid IV(A) from (3R)-3-hydroxytetradecanoyl-[acyl-carrier-protein] and UDP-N-acetyl-alpha-D-glucosamine: step 6/6.</text>
</comment>
<evidence type="ECO:0000256" key="6">
    <source>
        <dbReference type="ARBA" id="ARBA00022556"/>
    </source>
</evidence>
<comment type="caution">
    <text evidence="14">The sequence shown here is derived from an EMBL/GenBank/DDBJ whole genome shotgun (WGS) entry which is preliminary data.</text>
</comment>
<proteinExistence type="inferred from homology"/>
<keyword evidence="11 13" id="KW-0443">Lipid metabolism</keyword>
<evidence type="ECO:0000256" key="8">
    <source>
        <dbReference type="ARBA" id="ARBA00022741"/>
    </source>
</evidence>
<comment type="similarity">
    <text evidence="13">Belongs to the LpxK family.</text>
</comment>
<evidence type="ECO:0000256" key="2">
    <source>
        <dbReference type="ARBA" id="ARBA00004870"/>
    </source>
</evidence>
<comment type="function">
    <text evidence="1 13">Transfers the gamma-phosphate of ATP to the 4'-position of a tetraacyldisaccharide 1-phosphate intermediate (termed DS-1-P) to form tetraacyldisaccharide 1,4'-bis-phosphate (lipid IVA).</text>
</comment>
<name>A0A917FQE8_9GAMM</name>
<evidence type="ECO:0000256" key="13">
    <source>
        <dbReference type="HAMAP-Rule" id="MF_00409"/>
    </source>
</evidence>
<dbReference type="HAMAP" id="MF_00409">
    <property type="entry name" value="LpxK"/>
    <property type="match status" value="1"/>
</dbReference>
<dbReference type="EC" id="2.7.1.130" evidence="3 13"/>
<keyword evidence="15" id="KW-1185">Reference proteome</keyword>
<dbReference type="InterPro" id="IPR027417">
    <property type="entry name" value="P-loop_NTPase"/>
</dbReference>
<dbReference type="Proteomes" id="UP000632858">
    <property type="component" value="Unassembled WGS sequence"/>
</dbReference>
<comment type="catalytic activity">
    <reaction evidence="13">
        <text>a lipid A disaccharide + ATP = a lipid IVA + ADP + H(+)</text>
        <dbReference type="Rhea" id="RHEA:67840"/>
        <dbReference type="ChEBI" id="CHEBI:15378"/>
        <dbReference type="ChEBI" id="CHEBI:30616"/>
        <dbReference type="ChEBI" id="CHEBI:176343"/>
        <dbReference type="ChEBI" id="CHEBI:176425"/>
        <dbReference type="ChEBI" id="CHEBI:456216"/>
        <dbReference type="EC" id="2.7.1.130"/>
    </reaction>
</comment>
<dbReference type="GO" id="GO:0005524">
    <property type="term" value="F:ATP binding"/>
    <property type="evidence" value="ECO:0007669"/>
    <property type="project" value="UniProtKB-UniRule"/>
</dbReference>
<evidence type="ECO:0000256" key="10">
    <source>
        <dbReference type="ARBA" id="ARBA00022840"/>
    </source>
</evidence>
<evidence type="ECO:0000313" key="14">
    <source>
        <dbReference type="EMBL" id="GGF97511.1"/>
    </source>
</evidence>
<dbReference type="SUPFAM" id="SSF52540">
    <property type="entry name" value="P-loop containing nucleoside triphosphate hydrolases"/>
    <property type="match status" value="1"/>
</dbReference>
<evidence type="ECO:0000256" key="7">
    <source>
        <dbReference type="ARBA" id="ARBA00022679"/>
    </source>
</evidence>
<evidence type="ECO:0000256" key="11">
    <source>
        <dbReference type="ARBA" id="ARBA00023098"/>
    </source>
</evidence>
<keyword evidence="10 13" id="KW-0067">ATP-binding</keyword>
<accession>A0A917FQE8</accession>
<reference evidence="14" key="1">
    <citation type="journal article" date="2014" name="Int. J. Syst. Evol. Microbiol.">
        <title>Complete genome sequence of Corynebacterium casei LMG S-19264T (=DSM 44701T), isolated from a smear-ripened cheese.</title>
        <authorList>
            <consortium name="US DOE Joint Genome Institute (JGI-PGF)"/>
            <person name="Walter F."/>
            <person name="Albersmeier A."/>
            <person name="Kalinowski J."/>
            <person name="Ruckert C."/>
        </authorList>
    </citation>
    <scope>NUCLEOTIDE SEQUENCE</scope>
    <source>
        <strain evidence="14">CGMCC 1.12726</strain>
    </source>
</reference>